<dbReference type="Pfam" id="PF01464">
    <property type="entry name" value="SLT"/>
    <property type="match status" value="1"/>
</dbReference>
<dbReference type="InterPro" id="IPR008258">
    <property type="entry name" value="Transglycosylase_SLT_dom_1"/>
</dbReference>
<feature type="domain" description="Transglycosylase SLT" evidence="2">
    <location>
        <begin position="151"/>
        <end position="203"/>
    </location>
</feature>
<keyword evidence="4" id="KW-1185">Reference proteome</keyword>
<evidence type="ECO:0000313" key="3">
    <source>
        <dbReference type="EMBL" id="ACL55360.1"/>
    </source>
</evidence>
<dbReference type="AlphaFoldDB" id="B8IAW7"/>
<name>B8IAW7_METNO</name>
<dbReference type="SUPFAM" id="SSF53955">
    <property type="entry name" value="Lysozyme-like"/>
    <property type="match status" value="1"/>
</dbReference>
<organism evidence="3 4">
    <name type="scientific">Methylobacterium nodulans (strain LMG 21967 / CNCM I-2342 / ORS 2060)</name>
    <dbReference type="NCBI Taxonomy" id="460265"/>
    <lineage>
        <taxon>Bacteria</taxon>
        <taxon>Pseudomonadati</taxon>
        <taxon>Pseudomonadota</taxon>
        <taxon>Alphaproteobacteria</taxon>
        <taxon>Hyphomicrobiales</taxon>
        <taxon>Methylobacteriaceae</taxon>
        <taxon>Methylobacterium</taxon>
    </lineage>
</organism>
<dbReference type="STRING" id="460265.Mnod_0316"/>
<dbReference type="HOGENOM" id="CLU_056523_0_0_5"/>
<dbReference type="eggNOG" id="COG0741">
    <property type="taxonomic scope" value="Bacteria"/>
</dbReference>
<dbReference type="KEGG" id="mno:Mnod_0316"/>
<dbReference type="OrthoDB" id="8477976at2"/>
<evidence type="ECO:0000313" key="4">
    <source>
        <dbReference type="Proteomes" id="UP000008207"/>
    </source>
</evidence>
<dbReference type="Gene3D" id="1.10.530.10">
    <property type="match status" value="1"/>
</dbReference>
<reference evidence="3 4" key="1">
    <citation type="submission" date="2009-01" db="EMBL/GenBank/DDBJ databases">
        <title>Complete sequence of chromosome of Methylobacterium nodulans ORS 2060.</title>
        <authorList>
            <consortium name="US DOE Joint Genome Institute"/>
            <person name="Lucas S."/>
            <person name="Copeland A."/>
            <person name="Lapidus A."/>
            <person name="Glavina del Rio T."/>
            <person name="Dalin E."/>
            <person name="Tice H."/>
            <person name="Bruce D."/>
            <person name="Goodwin L."/>
            <person name="Pitluck S."/>
            <person name="Sims D."/>
            <person name="Brettin T."/>
            <person name="Detter J.C."/>
            <person name="Han C."/>
            <person name="Larimer F."/>
            <person name="Land M."/>
            <person name="Hauser L."/>
            <person name="Kyrpides N."/>
            <person name="Ivanova N."/>
            <person name="Marx C.J."/>
            <person name="Richardson P."/>
        </authorList>
    </citation>
    <scope>NUCLEOTIDE SEQUENCE [LARGE SCALE GENOMIC DNA]</scope>
    <source>
        <strain evidence="4">LMG 21967 / CNCM I-2342 / ORS 2060</strain>
    </source>
</reference>
<accession>B8IAW7</accession>
<sequence length="372" mass="40747">MGVFPEPAPCADDACRLVPETGTDEGEAAVRWLIPQSAQGRKSRKARVVRTLTGRVLTALGIGLALAGALPQDALAPAAAAHDRADLQVPRRSALPPMGTTEWRGLVPVQEKPSTAELIQLDLDRLASEAGEDQTVVFDTLRVPRALVDTILRAAKETEVDPVYLMALADKESSFRPNAQAATSSAEGLFQFLTGTWLELVRSFGARHGLTEEAGLIQRHRGGLTVPDAAARRRILALRRDPYVASLMAGEMMKRDRARIEQRLGRDLKQTECYVAHLLGVASASRFMQLTQEKPDQPAQTAFRAAARANRSLFFERQGKKTRSLTVAEVYERLDLMIDRRLDRFQSAAALADRIDTRRPGDAIPAEATLVP</sequence>
<comment type="similarity">
    <text evidence="1">Belongs to the virb1 family.</text>
</comment>
<dbReference type="CAZy" id="GH23">
    <property type="family name" value="Glycoside Hydrolase Family 23"/>
</dbReference>
<dbReference type="EMBL" id="CP001349">
    <property type="protein sequence ID" value="ACL55360.1"/>
    <property type="molecule type" value="Genomic_DNA"/>
</dbReference>
<dbReference type="Proteomes" id="UP000008207">
    <property type="component" value="Chromosome"/>
</dbReference>
<dbReference type="InterPro" id="IPR023346">
    <property type="entry name" value="Lysozyme-like_dom_sf"/>
</dbReference>
<protein>
    <submittedName>
        <fullName evidence="3">Lytic transglycosylase catalytic</fullName>
    </submittedName>
</protein>
<dbReference type="RefSeq" id="WP_015927071.1">
    <property type="nucleotide sequence ID" value="NC_011894.1"/>
</dbReference>
<gene>
    <name evidence="3" type="ordered locus">Mnod_0316</name>
</gene>
<evidence type="ECO:0000259" key="2">
    <source>
        <dbReference type="Pfam" id="PF01464"/>
    </source>
</evidence>
<proteinExistence type="inferred from homology"/>
<evidence type="ECO:0000256" key="1">
    <source>
        <dbReference type="ARBA" id="ARBA00009387"/>
    </source>
</evidence>